<dbReference type="VEuPathDB" id="FungiDB:RhiirA1_505436"/>
<comment type="caution">
    <text evidence="1">The sequence shown here is derived from an EMBL/GenBank/DDBJ whole genome shotgun (WGS) entry which is preliminary data.</text>
</comment>
<dbReference type="VEuPathDB" id="FungiDB:FUN_013379"/>
<dbReference type="PANTHER" id="PTHR46954">
    <property type="entry name" value="C2H2-TYPE DOMAIN-CONTAINING PROTEIN"/>
    <property type="match status" value="1"/>
</dbReference>
<dbReference type="Proteomes" id="UP000232722">
    <property type="component" value="Unassembled WGS sequence"/>
</dbReference>
<dbReference type="VEuPathDB" id="FungiDB:FUN_013394"/>
<dbReference type="VEuPathDB" id="FungiDB:RhiirFUN_008965"/>
<proteinExistence type="predicted"/>
<organism evidence="1 2">
    <name type="scientific">Rhizophagus irregularis</name>
    <dbReference type="NCBI Taxonomy" id="588596"/>
    <lineage>
        <taxon>Eukaryota</taxon>
        <taxon>Fungi</taxon>
        <taxon>Fungi incertae sedis</taxon>
        <taxon>Mucoromycota</taxon>
        <taxon>Glomeromycotina</taxon>
        <taxon>Glomeromycetes</taxon>
        <taxon>Glomerales</taxon>
        <taxon>Glomeraceae</taxon>
        <taxon>Rhizophagus</taxon>
    </lineage>
</organism>
<dbReference type="VEuPathDB" id="FungiDB:FUN_018670"/>
<protein>
    <submittedName>
        <fullName evidence="1">Uncharacterized protein</fullName>
    </submittedName>
</protein>
<feature type="non-terminal residue" evidence="1">
    <location>
        <position position="770"/>
    </location>
</feature>
<evidence type="ECO:0000313" key="1">
    <source>
        <dbReference type="EMBL" id="PKB95477.1"/>
    </source>
</evidence>
<sequence length="770" mass="88934">MRTIHTSLVPVRNGRDDITVEDIEAVDLYPSQYEFLAQLLRESNDYDLLNIDHLLPPKPQNIYLFFQNICADVSFTLYRYYHGNYLGTLNFVWKIPSLDKCDKTKEAKNISAAYDQIPIYCTRQMRKNVINKYSLIVKASRSILQVLYQDLTGDVSTPDNEINKKTHERIKLMLDTQDPDIIIDLRKIINEKGTKFDVFWNEMQDYFNEVTPAVHDRRHTSTLYMPIAISVKDLVQIIIERLENKYGTIPNDIEIPSTEWVRLQFWPKTEFSENRYTGRFQIRYMIQARQIRKSHIDSHYCSALWRYLREFAIKFKEYTTLICADDKHKVPIGESVATSTGVRNKSALTTIDGILNSCDHDFTKLSLTPSASLFVDIPNSISDSFYQGQVYIAYKDTIFQPSSAIRHATEFYNNYSIQYQDNINKPKILLLYTDGGPDHRCTYGSVQISLIALFLKGNFDFLAAVRTAPYHSWANPAERIMSILNLALQGVALKREDMSGLSEQAFEKLKTLSEIREGANSNSHLKEELIKSIKITQEFLENRTSRLSLHDLKFKIASPAIETEIDSLFESILTAESQLTINDTTLVELRKFHKLKEFIDTHCQIRQYSFQIKKCNNSECTICLPVELPIEVFDELHFLPDPEPSIADSNHYKDFSSIYGTQTSENFRPSKAGQLEADNLPQGIFNNNRVREFVECDFCGKIRCIYSMSALKKEQISTLQLKINDNDFTCGIEEWMPPSHELKGIVFIRQSLSCDSPIESGYYSNRLKKP</sequence>
<dbReference type="AlphaFoldDB" id="A0A2N0NLN0"/>
<dbReference type="PANTHER" id="PTHR46954:SF1">
    <property type="entry name" value="C2H2-TYPE DOMAIN-CONTAINING PROTEIN"/>
    <property type="match status" value="1"/>
</dbReference>
<evidence type="ECO:0000313" key="2">
    <source>
        <dbReference type="Proteomes" id="UP000232722"/>
    </source>
</evidence>
<dbReference type="VEuPathDB" id="FungiDB:RhiirA1_475953"/>
<dbReference type="VEuPathDB" id="FungiDB:RhiirA1_444377"/>
<dbReference type="EMBL" id="LLXJ01004750">
    <property type="protein sequence ID" value="PKB95477.1"/>
    <property type="molecule type" value="Genomic_DNA"/>
</dbReference>
<accession>A0A2N0NLN0</accession>
<reference evidence="1 2" key="2">
    <citation type="submission" date="2017-09" db="EMBL/GenBank/DDBJ databases">
        <title>Extensive intraspecific genome diversity in a model arbuscular mycorrhizal fungus.</title>
        <authorList>
            <person name="Chen E.C."/>
            <person name="Morin E."/>
            <person name="Beaudet D."/>
            <person name="Noel J."/>
            <person name="Ndikumana S."/>
            <person name="Charron P."/>
            <person name="St-Onge C."/>
            <person name="Giorgi J."/>
            <person name="Grigoriev I.V."/>
            <person name="Roux C."/>
            <person name="Martin F.M."/>
            <person name="Corradi N."/>
        </authorList>
    </citation>
    <scope>NUCLEOTIDE SEQUENCE [LARGE SCALE GENOMIC DNA]</scope>
    <source>
        <strain evidence="1 2">A5</strain>
    </source>
</reference>
<gene>
    <name evidence="1" type="ORF">RhiirA5_404655</name>
</gene>
<reference evidence="1 2" key="1">
    <citation type="submission" date="2016-04" db="EMBL/GenBank/DDBJ databases">
        <title>Genome analyses suggest a sexual origin of heterokaryosis in a supposedly ancient asexual fungus.</title>
        <authorList>
            <person name="Ropars J."/>
            <person name="Sedzielewska K."/>
            <person name="Noel J."/>
            <person name="Charron P."/>
            <person name="Farinelli L."/>
            <person name="Marton T."/>
            <person name="Kruger M."/>
            <person name="Pelin A."/>
            <person name="Brachmann A."/>
            <person name="Corradi N."/>
        </authorList>
    </citation>
    <scope>NUCLEOTIDE SEQUENCE [LARGE SCALE GENOMIC DNA]</scope>
    <source>
        <strain evidence="1 2">A5</strain>
    </source>
</reference>
<name>A0A2N0NLN0_9GLOM</name>